<dbReference type="GO" id="GO:0005525">
    <property type="term" value="F:GTP binding"/>
    <property type="evidence" value="ECO:0007669"/>
    <property type="project" value="UniProtKB-KW"/>
</dbReference>
<evidence type="ECO:0000256" key="1">
    <source>
        <dbReference type="ARBA" id="ARBA00022741"/>
    </source>
</evidence>
<dbReference type="Pfam" id="PF00071">
    <property type="entry name" value="Ras"/>
    <property type="match status" value="1"/>
</dbReference>
<dbReference type="AlphaFoldDB" id="A0A0B6Y774"/>
<name>A0A0B6Y774_9EUPU</name>
<keyword evidence="1" id="KW-0547">Nucleotide-binding</keyword>
<dbReference type="PROSITE" id="PS51419">
    <property type="entry name" value="RAB"/>
    <property type="match status" value="1"/>
</dbReference>
<dbReference type="NCBIfam" id="TIGR00231">
    <property type="entry name" value="small_GTP"/>
    <property type="match status" value="1"/>
</dbReference>
<dbReference type="InterPro" id="IPR050227">
    <property type="entry name" value="Rab"/>
</dbReference>
<reference evidence="3" key="1">
    <citation type="submission" date="2014-12" db="EMBL/GenBank/DDBJ databases">
        <title>Insight into the proteome of Arion vulgaris.</title>
        <authorList>
            <person name="Aradska J."/>
            <person name="Bulat T."/>
            <person name="Smidak R."/>
            <person name="Sarate P."/>
            <person name="Gangsoo J."/>
            <person name="Sialana F."/>
            <person name="Bilban M."/>
            <person name="Lubec G."/>
        </authorList>
    </citation>
    <scope>NUCLEOTIDE SEQUENCE</scope>
    <source>
        <tissue evidence="3">Skin</tissue>
    </source>
</reference>
<evidence type="ECO:0000313" key="3">
    <source>
        <dbReference type="EMBL" id="CEK51969.1"/>
    </source>
</evidence>
<protein>
    <recommendedName>
        <fullName evidence="4">SOCS box domain-containing protein</fullName>
    </recommendedName>
</protein>
<feature type="non-terminal residue" evidence="3">
    <location>
        <position position="168"/>
    </location>
</feature>
<keyword evidence="2" id="KW-0342">GTP-binding</keyword>
<gene>
    <name evidence="3" type="primary">ORF14979</name>
</gene>
<evidence type="ECO:0000256" key="2">
    <source>
        <dbReference type="ARBA" id="ARBA00023134"/>
    </source>
</evidence>
<dbReference type="SMART" id="SM00175">
    <property type="entry name" value="RAB"/>
    <property type="match status" value="1"/>
</dbReference>
<proteinExistence type="predicted"/>
<dbReference type="PANTHER" id="PTHR47977">
    <property type="entry name" value="RAS-RELATED PROTEIN RAB"/>
    <property type="match status" value="1"/>
</dbReference>
<accession>A0A0B6Y774</accession>
<dbReference type="CDD" id="cd00154">
    <property type="entry name" value="Rab"/>
    <property type="match status" value="1"/>
</dbReference>
<evidence type="ECO:0008006" key="4">
    <source>
        <dbReference type="Google" id="ProtNLM"/>
    </source>
</evidence>
<dbReference type="GO" id="GO:0003924">
    <property type="term" value="F:GTPase activity"/>
    <property type="evidence" value="ECO:0007669"/>
    <property type="project" value="InterPro"/>
</dbReference>
<dbReference type="PRINTS" id="PR00449">
    <property type="entry name" value="RASTRNSFRMNG"/>
</dbReference>
<dbReference type="SUPFAM" id="SSF52540">
    <property type="entry name" value="P-loop containing nucleoside triphosphate hydrolases"/>
    <property type="match status" value="1"/>
</dbReference>
<dbReference type="InterPro" id="IPR001806">
    <property type="entry name" value="Small_GTPase"/>
</dbReference>
<sequence length="168" mass="19185">PIRNIKLALVGDMYVGKTSLSSVFVENHFREIYSANAGGYFMAKTLDSPKVTLQIWDTAGMERFRSMLPFYIRGAECAIIVYDMSNRETFFSVRDYWIDYVNTSGSDVLVKVLVANKSDTQLRAVKQQEGRRLAEFHNMIFIETSAKYRINVDKMFIDAADAVLKTIP</sequence>
<dbReference type="SMART" id="SM00173">
    <property type="entry name" value="RAS"/>
    <property type="match status" value="1"/>
</dbReference>
<dbReference type="InterPro" id="IPR005225">
    <property type="entry name" value="Small_GTP-bd"/>
</dbReference>
<dbReference type="EMBL" id="HACG01005104">
    <property type="protein sequence ID" value="CEK51969.1"/>
    <property type="molecule type" value="Transcribed_RNA"/>
</dbReference>
<dbReference type="PROSITE" id="PS51421">
    <property type="entry name" value="RAS"/>
    <property type="match status" value="1"/>
</dbReference>
<dbReference type="FunFam" id="3.40.50.300:FF:001447">
    <property type="entry name" value="Ras-related protein Rab-1B"/>
    <property type="match status" value="1"/>
</dbReference>
<feature type="non-terminal residue" evidence="3">
    <location>
        <position position="1"/>
    </location>
</feature>
<dbReference type="InterPro" id="IPR027417">
    <property type="entry name" value="P-loop_NTPase"/>
</dbReference>
<organism evidence="3">
    <name type="scientific">Arion vulgaris</name>
    <dbReference type="NCBI Taxonomy" id="1028688"/>
    <lineage>
        <taxon>Eukaryota</taxon>
        <taxon>Metazoa</taxon>
        <taxon>Spiralia</taxon>
        <taxon>Lophotrochozoa</taxon>
        <taxon>Mollusca</taxon>
        <taxon>Gastropoda</taxon>
        <taxon>Heterobranchia</taxon>
        <taxon>Euthyneura</taxon>
        <taxon>Panpulmonata</taxon>
        <taxon>Eupulmonata</taxon>
        <taxon>Stylommatophora</taxon>
        <taxon>Helicina</taxon>
        <taxon>Arionoidea</taxon>
        <taxon>Arionidae</taxon>
        <taxon>Arion</taxon>
    </lineage>
</organism>
<dbReference type="SMART" id="SM00174">
    <property type="entry name" value="RHO"/>
    <property type="match status" value="1"/>
</dbReference>
<dbReference type="Gene3D" id="3.40.50.300">
    <property type="entry name" value="P-loop containing nucleotide triphosphate hydrolases"/>
    <property type="match status" value="1"/>
</dbReference>